<gene>
    <name evidence="9" type="ORF">AMATHDRAFT_135182</name>
</gene>
<evidence type="ECO:0000256" key="2">
    <source>
        <dbReference type="ARBA" id="ARBA00004123"/>
    </source>
</evidence>
<dbReference type="AlphaFoldDB" id="A0A2A9P0L3"/>
<accession>A0A2A9P0L3</accession>
<comment type="subcellular location">
    <subcellularLocation>
        <location evidence="2 6">Nucleus</location>
    </subcellularLocation>
</comment>
<evidence type="ECO:0000313" key="10">
    <source>
        <dbReference type="Proteomes" id="UP000242287"/>
    </source>
</evidence>
<dbReference type="Gene3D" id="1.25.10.10">
    <property type="entry name" value="Leucine-rich Repeat Variant"/>
    <property type="match status" value="1"/>
</dbReference>
<dbReference type="InterPro" id="IPR016024">
    <property type="entry name" value="ARM-type_fold"/>
</dbReference>
<dbReference type="SUPFAM" id="SSF48371">
    <property type="entry name" value="ARM repeat"/>
    <property type="match status" value="1"/>
</dbReference>
<comment type="function">
    <text evidence="1 6">Component of the RIX1 complex required for processing of ITS2 sequences from 35S pre-rRNA.</text>
</comment>
<dbReference type="GO" id="GO:0120330">
    <property type="term" value="C:rixosome complex"/>
    <property type="evidence" value="ECO:0007669"/>
    <property type="project" value="UniProtKB-UniRule"/>
</dbReference>
<dbReference type="InterPro" id="IPR011989">
    <property type="entry name" value="ARM-like"/>
</dbReference>
<keyword evidence="6" id="KW-0698">rRNA processing</keyword>
<dbReference type="GO" id="GO:0006364">
    <property type="term" value="P:rRNA processing"/>
    <property type="evidence" value="ECO:0007669"/>
    <property type="project" value="UniProtKB-UniRule"/>
</dbReference>
<organism evidence="9 10">
    <name type="scientific">Amanita thiersii Skay4041</name>
    <dbReference type="NCBI Taxonomy" id="703135"/>
    <lineage>
        <taxon>Eukaryota</taxon>
        <taxon>Fungi</taxon>
        <taxon>Dikarya</taxon>
        <taxon>Basidiomycota</taxon>
        <taxon>Agaricomycotina</taxon>
        <taxon>Agaricomycetes</taxon>
        <taxon>Agaricomycetidae</taxon>
        <taxon>Agaricales</taxon>
        <taxon>Pluteineae</taxon>
        <taxon>Amanitaceae</taxon>
        <taxon>Amanita</taxon>
    </lineage>
</organism>
<evidence type="ECO:0000256" key="4">
    <source>
        <dbReference type="ARBA" id="ARBA00023242"/>
    </source>
</evidence>
<evidence type="ECO:0000256" key="6">
    <source>
        <dbReference type="RuleBase" id="RU368021"/>
    </source>
</evidence>
<feature type="compositionally biased region" description="Basic residues" evidence="7">
    <location>
        <begin position="1"/>
        <end position="10"/>
    </location>
</feature>
<evidence type="ECO:0000256" key="5">
    <source>
        <dbReference type="PROSITE-ProRule" id="PRU00103"/>
    </source>
</evidence>
<comment type="similarity">
    <text evidence="3 6">Belongs to the IPI1/TEX10 family.</text>
</comment>
<evidence type="ECO:0000256" key="1">
    <source>
        <dbReference type="ARBA" id="ARBA00002355"/>
    </source>
</evidence>
<dbReference type="OrthoDB" id="361362at2759"/>
<comment type="subunit">
    <text evidence="6">Component of the RIX1 complex.</text>
</comment>
<dbReference type="PANTHER" id="PTHR16056:SF2">
    <property type="entry name" value="TESTIS-EXPRESSED PROTEIN 10"/>
    <property type="match status" value="1"/>
</dbReference>
<proteinExistence type="inferred from homology"/>
<dbReference type="GO" id="GO:0005634">
    <property type="term" value="C:nucleus"/>
    <property type="evidence" value="ECO:0007669"/>
    <property type="project" value="UniProtKB-SubCell"/>
</dbReference>
<reference evidence="9 10" key="1">
    <citation type="submission" date="2014-02" db="EMBL/GenBank/DDBJ databases">
        <title>Transposable element dynamics among asymbiotic and ectomycorrhizal Amanita fungi.</title>
        <authorList>
            <consortium name="DOE Joint Genome Institute"/>
            <person name="Hess J."/>
            <person name="Skrede I."/>
            <person name="Wolfe B."/>
            <person name="LaButti K."/>
            <person name="Ohm R.A."/>
            <person name="Grigoriev I.V."/>
            <person name="Pringle A."/>
        </authorList>
    </citation>
    <scope>NUCLEOTIDE SEQUENCE [LARGE SCALE GENOMIC DNA]</scope>
    <source>
        <strain evidence="9 10">SKay4041</strain>
    </source>
</reference>
<evidence type="ECO:0000256" key="7">
    <source>
        <dbReference type="SAM" id="MobiDB-lite"/>
    </source>
</evidence>
<protein>
    <recommendedName>
        <fullName evidence="6">Pre-rRNA-processing protein</fullName>
    </recommendedName>
</protein>
<sequence length="762" mass="85198">MPKSAKKRKQKASDFTKPKFKLGKKQTPSNLVSTSFKARSIAIPSQSIATDKNTDVPTTTRNLSLDDLLVHLKHYNPTTRRDALFGLRELLDSHWSLLQSHLVSLINSLVRLISDEDSSVRKALISFLSWLLPRIPLEELSPHASLILLYTTSGQTHIFPEIRLDAVRVLDILLECIPHHVVAGWNDPTGGHGSRVLEGYLGVLNAGTKYNELEEPLRATSTASVILTLSSKLVVLRSLSTFLQIGLSSLRTDKLGLSRSYSHNQNKFEASSCLPQAFKDAESYSLFDTLLCPTVYPNPSEMPDTRSWSPEALSGNEDVVLCSDNSYHSVTHPLDLEDYSEKVHRFGDITSDKGSDLVNLALIARLARALQPILVATYLDCAPPVFSPSSSPPDTELQLLVAVAHILRSLYSDILEHQIALANHVSVAVPISQDSRNFYYIVEDLESILGYMAPYFPFDTKNKTDIKIEQAIQEMNITFCRMTALCKLTADTNLRSFRFKHKQSEKRPTSRTNGALSTWATSVKTYVIRLLQGIISPTQLERPLTPAAYISLLPGIWCLLNNLSPENPKQGDEVLDAILEHGIKTPTKSATKRASLEFLARLVLLETEAHYRGNFRIGSSITSQKKFEEWIGHLPQCLWELGASNLPMTEVILKLLLRLLQRNSRLVHAEVARILGSKFVLYFSMDHAVRGRLPGPYTKLPPSSDLRALTLDVVATLLMTSGSKWAGREGLIVAVDMAVRNTEFQERWSQHKQMIRMHVSRP</sequence>
<name>A0A2A9P0L3_9AGAR</name>
<keyword evidence="4 6" id="KW-0539">Nucleus</keyword>
<evidence type="ECO:0000259" key="8">
    <source>
        <dbReference type="Pfam" id="PF12333"/>
    </source>
</evidence>
<evidence type="ECO:0000256" key="3">
    <source>
        <dbReference type="ARBA" id="ARBA00006427"/>
    </source>
</evidence>
<dbReference type="PANTHER" id="PTHR16056">
    <property type="entry name" value="REGULATOR OF MICROTUBULE DYNAMICS PROTEIN"/>
    <property type="match status" value="1"/>
</dbReference>
<feature type="region of interest" description="Disordered" evidence="7">
    <location>
        <begin position="1"/>
        <end position="27"/>
    </location>
</feature>
<dbReference type="InterPro" id="IPR021133">
    <property type="entry name" value="HEAT_type_2"/>
</dbReference>
<dbReference type="STRING" id="703135.A0A2A9P0L3"/>
<keyword evidence="6" id="KW-0690">Ribosome biogenesis</keyword>
<dbReference type="PROSITE" id="PS50077">
    <property type="entry name" value="HEAT_REPEAT"/>
    <property type="match status" value="1"/>
</dbReference>
<dbReference type="InterPro" id="IPR024679">
    <property type="entry name" value="Ipi1_N"/>
</dbReference>
<evidence type="ECO:0000313" key="9">
    <source>
        <dbReference type="EMBL" id="PFH54547.1"/>
    </source>
</evidence>
<dbReference type="Pfam" id="PF12333">
    <property type="entry name" value="Ipi1_N"/>
    <property type="match status" value="1"/>
</dbReference>
<dbReference type="EMBL" id="KZ301969">
    <property type="protein sequence ID" value="PFH54547.1"/>
    <property type="molecule type" value="Genomic_DNA"/>
</dbReference>
<feature type="repeat" description="HEAT" evidence="5">
    <location>
        <begin position="105"/>
        <end position="143"/>
    </location>
</feature>
<dbReference type="Proteomes" id="UP000242287">
    <property type="component" value="Unassembled WGS sequence"/>
</dbReference>
<keyword evidence="10" id="KW-1185">Reference proteome</keyword>
<feature type="domain" description="Pre-rRNA-processing protein Ipi1 N-terminal" evidence="8">
    <location>
        <begin position="138"/>
        <end position="243"/>
    </location>
</feature>